<reference evidence="1 2" key="1">
    <citation type="journal article" date="2015" name="BMC Genomics">
        <title>Genome mining reveals unlocked bioactive potential of marine Gram-negative bacteria.</title>
        <authorList>
            <person name="Machado H."/>
            <person name="Sonnenschein E.C."/>
            <person name="Melchiorsen J."/>
            <person name="Gram L."/>
        </authorList>
    </citation>
    <scope>NUCLEOTIDE SEQUENCE [LARGE SCALE GENOMIC DNA]</scope>
    <source>
        <strain evidence="1 2">S2757</strain>
    </source>
</reference>
<name>A0A0F4NER6_9VIBR</name>
<evidence type="ECO:0000313" key="2">
    <source>
        <dbReference type="Proteomes" id="UP000033673"/>
    </source>
</evidence>
<dbReference type="EMBL" id="JXXV01000034">
    <property type="protein sequence ID" value="KJY81607.1"/>
    <property type="molecule type" value="Genomic_DNA"/>
</dbReference>
<sequence>MGVDVCKAKLAIGDVELQIPLRREIYAAISENPNKLSQLNFGLVCLLKEMFPPKVRNTLLTLQVGDAELDFEMDSGLATAIAETYRTDNSIEENYQKEFEDLLRQSIPSHKRPPSSRQYSYMYQIADTLNIEIPEKALRDTDFCSEFIDENVDEFKVVQARHHALVREANRVARWAVAFHMAEKGIELKEIAKYLSVVKEETVQKYLMNFDSWLNEFATMNSEKQKALYHLINFVLEHEHPLVGRLELRVQV</sequence>
<dbReference type="AlphaFoldDB" id="A0A0F4NER6"/>
<keyword evidence="2" id="KW-1185">Reference proteome</keyword>
<comment type="caution">
    <text evidence="1">The sequence shown here is derived from an EMBL/GenBank/DDBJ whole genome shotgun (WGS) entry which is preliminary data.</text>
</comment>
<accession>A0A0F4NER6</accession>
<organism evidence="1 2">
    <name type="scientific">Vibrio galatheae</name>
    <dbReference type="NCBI Taxonomy" id="579748"/>
    <lineage>
        <taxon>Bacteria</taxon>
        <taxon>Pseudomonadati</taxon>
        <taxon>Pseudomonadota</taxon>
        <taxon>Gammaproteobacteria</taxon>
        <taxon>Vibrionales</taxon>
        <taxon>Vibrionaceae</taxon>
        <taxon>Vibrio</taxon>
    </lineage>
</organism>
<gene>
    <name evidence="1" type="ORF">TW81_17395</name>
</gene>
<proteinExistence type="predicted"/>
<dbReference type="Proteomes" id="UP000033673">
    <property type="component" value="Unassembled WGS sequence"/>
</dbReference>
<dbReference type="PATRIC" id="fig|579748.3.peg.3591"/>
<protein>
    <submittedName>
        <fullName evidence="1">Uncharacterized protein</fullName>
    </submittedName>
</protein>
<evidence type="ECO:0000313" key="1">
    <source>
        <dbReference type="EMBL" id="KJY81607.1"/>
    </source>
</evidence>